<dbReference type="InterPro" id="IPR051604">
    <property type="entry name" value="Ergot_Alk_Oxidoreductase"/>
</dbReference>
<evidence type="ECO:0000259" key="1">
    <source>
        <dbReference type="Pfam" id="PF13460"/>
    </source>
</evidence>
<evidence type="ECO:0000313" key="3">
    <source>
        <dbReference type="Proteomes" id="UP000199045"/>
    </source>
</evidence>
<dbReference type="EMBL" id="FNBN01000011">
    <property type="protein sequence ID" value="SDH37015.1"/>
    <property type="molecule type" value="Genomic_DNA"/>
</dbReference>
<dbReference type="AlphaFoldDB" id="A0A1G8BUX7"/>
<dbReference type="Gene3D" id="3.90.25.10">
    <property type="entry name" value="UDP-galactose 4-epimerase, domain 1"/>
    <property type="match status" value="1"/>
</dbReference>
<name>A0A1G8BUX7_CHIFI</name>
<sequence length="328" mass="35796">MGFGYKLTGFDYMRLYKCGYLWSMKIVVTGSLGNISKPLSIALIKKGHSVTVISSNLAKQVEIEQLGAKAQIGSLTDTQFVIAAFTGADAVYCMTPFDFSVADQDAHMKQIIANYVKAIQHAGIRKVILLTGWAAEVAGHSMTEVYKQLADVNVSELRPAIFYTNFYQMMDLMRGKGLMGLVMGLQAYGIRALFGRRGLLLGNYGGDDRIVLVAPADIAAAAVEEFESPVTGVKIRYVGSDELSCNEAAAALGAAIGKPWMKWLRITDKQMLQGYKMAGLPEGLAAGMVKMQAAIHDGTVLAQYDRHKPVLGKVKVKDFAREFAKRYI</sequence>
<dbReference type="SUPFAM" id="SSF51735">
    <property type="entry name" value="NAD(P)-binding Rossmann-fold domains"/>
    <property type="match status" value="1"/>
</dbReference>
<accession>A0A1G8BUX7</accession>
<dbReference type="InterPro" id="IPR036291">
    <property type="entry name" value="NAD(P)-bd_dom_sf"/>
</dbReference>
<proteinExistence type="predicted"/>
<organism evidence="2 3">
    <name type="scientific">Chitinophaga filiformis</name>
    <name type="common">Myxococcus filiformis</name>
    <name type="synonym">Flexibacter filiformis</name>
    <dbReference type="NCBI Taxonomy" id="104663"/>
    <lineage>
        <taxon>Bacteria</taxon>
        <taxon>Pseudomonadati</taxon>
        <taxon>Bacteroidota</taxon>
        <taxon>Chitinophagia</taxon>
        <taxon>Chitinophagales</taxon>
        <taxon>Chitinophagaceae</taxon>
        <taxon>Chitinophaga</taxon>
    </lineage>
</organism>
<gene>
    <name evidence="2" type="ORF">SAMN04488121_111169</name>
</gene>
<feature type="domain" description="NAD(P)-binding" evidence="1">
    <location>
        <begin position="30"/>
        <end position="137"/>
    </location>
</feature>
<dbReference type="Gene3D" id="3.40.50.720">
    <property type="entry name" value="NAD(P)-binding Rossmann-like Domain"/>
    <property type="match status" value="1"/>
</dbReference>
<evidence type="ECO:0000313" key="2">
    <source>
        <dbReference type="EMBL" id="SDH37015.1"/>
    </source>
</evidence>
<dbReference type="PANTHER" id="PTHR43162">
    <property type="match status" value="1"/>
</dbReference>
<protein>
    <submittedName>
        <fullName evidence="2">Uncharacterized conserved protein YbjT, contains NAD(P)-binding and DUF2867 domains</fullName>
    </submittedName>
</protein>
<reference evidence="2 3" key="1">
    <citation type="submission" date="2016-10" db="EMBL/GenBank/DDBJ databases">
        <authorList>
            <person name="de Groot N.N."/>
        </authorList>
    </citation>
    <scope>NUCLEOTIDE SEQUENCE [LARGE SCALE GENOMIC DNA]</scope>
    <source>
        <strain evidence="2 3">DSM 527</strain>
    </source>
</reference>
<dbReference type="Proteomes" id="UP000199045">
    <property type="component" value="Unassembled WGS sequence"/>
</dbReference>
<dbReference type="STRING" id="104663.SAMN04488121_111169"/>
<dbReference type="PANTHER" id="PTHR43162:SF1">
    <property type="entry name" value="PRESTALK A DIFFERENTIATION PROTEIN A"/>
    <property type="match status" value="1"/>
</dbReference>
<dbReference type="InterPro" id="IPR016040">
    <property type="entry name" value="NAD(P)-bd_dom"/>
</dbReference>
<dbReference type="Pfam" id="PF13460">
    <property type="entry name" value="NAD_binding_10"/>
    <property type="match status" value="1"/>
</dbReference>